<proteinExistence type="predicted"/>
<dbReference type="Proteomes" id="UP000560658">
    <property type="component" value="Unassembled WGS sequence"/>
</dbReference>
<keyword evidence="2" id="KW-0482">Metalloprotease</keyword>
<comment type="caution">
    <text evidence="2">The sequence shown here is derived from an EMBL/GenBank/DDBJ whole genome shotgun (WGS) entry which is preliminary data.</text>
</comment>
<dbReference type="EMBL" id="JACIER010000003">
    <property type="protein sequence ID" value="MBB4043284.1"/>
    <property type="molecule type" value="Genomic_DNA"/>
</dbReference>
<dbReference type="RefSeq" id="WP_044159372.1">
    <property type="nucleotide sequence ID" value="NZ_JACIER010000003.1"/>
</dbReference>
<name>A0A840D0Z9_9BACE</name>
<feature type="transmembrane region" description="Helical" evidence="1">
    <location>
        <begin position="113"/>
        <end position="135"/>
    </location>
</feature>
<feature type="transmembrane region" description="Helical" evidence="1">
    <location>
        <begin position="239"/>
        <end position="259"/>
    </location>
</feature>
<dbReference type="AlphaFoldDB" id="A0A840D0Z9"/>
<gene>
    <name evidence="2" type="ORF">GGR06_001051</name>
</gene>
<dbReference type="GO" id="GO:0016020">
    <property type="term" value="C:membrane"/>
    <property type="evidence" value="ECO:0007669"/>
    <property type="project" value="InterPro"/>
</dbReference>
<evidence type="ECO:0000313" key="3">
    <source>
        <dbReference type="Proteomes" id="UP000560658"/>
    </source>
</evidence>
<accession>A0A840D0Z9</accession>
<keyword evidence="1" id="KW-0472">Membrane</keyword>
<keyword evidence="1" id="KW-1133">Transmembrane helix</keyword>
<dbReference type="GO" id="GO:0004222">
    <property type="term" value="F:metalloendopeptidase activity"/>
    <property type="evidence" value="ECO:0007669"/>
    <property type="project" value="InterPro"/>
</dbReference>
<organism evidence="2 3">
    <name type="scientific">Bacteroides reticulotermitis</name>
    <dbReference type="NCBI Taxonomy" id="1133319"/>
    <lineage>
        <taxon>Bacteria</taxon>
        <taxon>Pseudomonadati</taxon>
        <taxon>Bacteroidota</taxon>
        <taxon>Bacteroidia</taxon>
        <taxon>Bacteroidales</taxon>
        <taxon>Bacteroidaceae</taxon>
        <taxon>Bacteroides</taxon>
    </lineage>
</organism>
<protein>
    <submittedName>
        <fullName evidence="2">Peptide zinc metalloprotease protein</fullName>
    </submittedName>
</protein>
<dbReference type="InterPro" id="IPR001193">
    <property type="entry name" value="MBTPS2"/>
</dbReference>
<sequence length="398" mass="46672">MEKYNQIYIQKLSTSSVKERYLLISEGKYYEASSSVVQLLVCLQEKDTKEEAIIAYIGQSRNLFTPRQIEELIDRCIVPILENTEKKKRSFIYERELFSAASIDRFTDIFRFLFYKNLMIPFIIIVLSLDIYFFYATENLLAINSSINAYTIVGLLVFMLLSSLLHEVGHASACKFFSVHHGQIGFGLYLNFPVLYTEVTEVWRLRRWQRCVVNIAGVYFQMYIAFVLLLFFFLTGSDIIRYMLLLINFGFILTLNPFFKFDGYWIASDMLGVPNLRKRSQELLVYFFKSIGRKSQREKPYLLQVNCLGRYGLIVYSIVVNLFMGYYFFYILPRFVISFIHSFPEEMNQLVLYLSNNMTPSFALLRNMAMQLLLLILMGIFVFNLVRALLGYAGKKQK</sequence>
<evidence type="ECO:0000313" key="2">
    <source>
        <dbReference type="EMBL" id="MBB4043284.1"/>
    </source>
</evidence>
<keyword evidence="2" id="KW-0378">Hydrolase</keyword>
<dbReference type="GO" id="GO:0031293">
    <property type="term" value="P:membrane protein intracellular domain proteolysis"/>
    <property type="evidence" value="ECO:0007669"/>
    <property type="project" value="TreeGrafter"/>
</dbReference>
<keyword evidence="2" id="KW-0645">Protease</keyword>
<feature type="transmembrane region" description="Helical" evidence="1">
    <location>
        <begin position="147"/>
        <end position="165"/>
    </location>
</feature>
<dbReference type="PANTHER" id="PTHR13325">
    <property type="entry name" value="PROTEASE M50 MEMBRANE-BOUND TRANSCRIPTION FACTOR SITE 2 PROTEASE"/>
    <property type="match status" value="1"/>
</dbReference>
<keyword evidence="1" id="KW-0812">Transmembrane</keyword>
<dbReference type="GO" id="GO:0005737">
    <property type="term" value="C:cytoplasm"/>
    <property type="evidence" value="ECO:0007669"/>
    <property type="project" value="TreeGrafter"/>
</dbReference>
<feature type="transmembrane region" description="Helical" evidence="1">
    <location>
        <begin position="211"/>
        <end position="233"/>
    </location>
</feature>
<reference evidence="2" key="1">
    <citation type="submission" date="2020-08" db="EMBL/GenBank/DDBJ databases">
        <title>Genomic Encyclopedia of Type Strains, Phase IV (KMG-IV): sequencing the most valuable type-strain genomes for metagenomic binning, comparative biology and taxonomic classification.</title>
        <authorList>
            <person name="Goeker M."/>
        </authorList>
    </citation>
    <scope>NUCLEOTIDE SEQUENCE [LARGE SCALE GENOMIC DNA]</scope>
    <source>
        <strain evidence="2">DSM 105720</strain>
    </source>
</reference>
<evidence type="ECO:0000256" key="1">
    <source>
        <dbReference type="SAM" id="Phobius"/>
    </source>
</evidence>
<feature type="transmembrane region" description="Helical" evidence="1">
    <location>
        <begin position="368"/>
        <end position="390"/>
    </location>
</feature>
<keyword evidence="3" id="KW-1185">Reference proteome</keyword>
<feature type="transmembrane region" description="Helical" evidence="1">
    <location>
        <begin position="313"/>
        <end position="332"/>
    </location>
</feature>
<dbReference type="PANTHER" id="PTHR13325:SF3">
    <property type="entry name" value="MEMBRANE-BOUND TRANSCRIPTION FACTOR SITE-2 PROTEASE"/>
    <property type="match status" value="1"/>
</dbReference>